<protein>
    <submittedName>
        <fullName evidence="2">Uncharacterized protein</fullName>
    </submittedName>
</protein>
<reference evidence="2" key="2">
    <citation type="journal article" date="2023" name="IMA Fungus">
        <title>Comparative genomic study of the Penicillium genus elucidates a diverse pangenome and 15 lateral gene transfer events.</title>
        <authorList>
            <person name="Petersen C."/>
            <person name="Sorensen T."/>
            <person name="Nielsen M.R."/>
            <person name="Sondergaard T.E."/>
            <person name="Sorensen J.L."/>
            <person name="Fitzpatrick D.A."/>
            <person name="Frisvad J.C."/>
            <person name="Nielsen K.L."/>
        </authorList>
    </citation>
    <scope>NUCLEOTIDE SEQUENCE</scope>
    <source>
        <strain evidence="2">IBT 35675</strain>
    </source>
</reference>
<organism evidence="2 3">
    <name type="scientific">Penicillium brevicompactum</name>
    <dbReference type="NCBI Taxonomy" id="5074"/>
    <lineage>
        <taxon>Eukaryota</taxon>
        <taxon>Fungi</taxon>
        <taxon>Dikarya</taxon>
        <taxon>Ascomycota</taxon>
        <taxon>Pezizomycotina</taxon>
        <taxon>Eurotiomycetes</taxon>
        <taxon>Eurotiomycetidae</taxon>
        <taxon>Eurotiales</taxon>
        <taxon>Aspergillaceae</taxon>
        <taxon>Penicillium</taxon>
    </lineage>
</organism>
<feature type="compositionally biased region" description="Polar residues" evidence="1">
    <location>
        <begin position="200"/>
        <end position="212"/>
    </location>
</feature>
<feature type="compositionally biased region" description="Low complexity" evidence="1">
    <location>
        <begin position="509"/>
        <end position="527"/>
    </location>
</feature>
<keyword evidence="3" id="KW-1185">Reference proteome</keyword>
<feature type="compositionally biased region" description="Low complexity" evidence="1">
    <location>
        <begin position="573"/>
        <end position="590"/>
    </location>
</feature>
<dbReference type="Proteomes" id="UP001148299">
    <property type="component" value="Unassembled WGS sequence"/>
</dbReference>
<feature type="region of interest" description="Disordered" evidence="1">
    <location>
        <begin position="299"/>
        <end position="337"/>
    </location>
</feature>
<name>A0A9W9QNZ7_PENBR</name>
<reference evidence="2" key="1">
    <citation type="submission" date="2022-12" db="EMBL/GenBank/DDBJ databases">
        <authorList>
            <person name="Petersen C."/>
        </authorList>
    </citation>
    <scope>NUCLEOTIDE SEQUENCE</scope>
    <source>
        <strain evidence="2">IBT 35675</strain>
    </source>
</reference>
<accession>A0A9W9QNZ7</accession>
<dbReference type="AlphaFoldDB" id="A0A9W9QNZ7"/>
<feature type="compositionally biased region" description="Basic residues" evidence="1">
    <location>
        <begin position="220"/>
        <end position="236"/>
    </location>
</feature>
<gene>
    <name evidence="2" type="ORF">N7541_009934</name>
</gene>
<feature type="region of interest" description="Disordered" evidence="1">
    <location>
        <begin position="403"/>
        <end position="427"/>
    </location>
</feature>
<evidence type="ECO:0000313" key="3">
    <source>
        <dbReference type="Proteomes" id="UP001148299"/>
    </source>
</evidence>
<feature type="compositionally biased region" description="Low complexity" evidence="1">
    <location>
        <begin position="445"/>
        <end position="456"/>
    </location>
</feature>
<dbReference type="EMBL" id="JAPZBR010000008">
    <property type="protein sequence ID" value="KAJ5340810.1"/>
    <property type="molecule type" value="Genomic_DNA"/>
</dbReference>
<feature type="region of interest" description="Disordered" evidence="1">
    <location>
        <begin position="443"/>
        <end position="601"/>
    </location>
</feature>
<comment type="caution">
    <text evidence="2">The sequence shown here is derived from an EMBL/GenBank/DDBJ whole genome shotgun (WGS) entry which is preliminary data.</text>
</comment>
<feature type="compositionally biased region" description="Polar residues" evidence="1">
    <location>
        <begin position="33"/>
        <end position="58"/>
    </location>
</feature>
<sequence length="601" mass="65074">MPPKKGPRKSMPGRIHKAPTLTPSRRSPRVPPLQNNSNETSRSAKTLNIPSASPQDNPMNIRFYSPKTAPSSPYTQSNPPETPSSRRRVFQSRPSRLSTVYTPTVETPATNQGTRRTRRTTTLTTPKQQPSETSDLEIPDSAESGGWTFDQYIGSFKTEPPADGPSSPTSASDMRNSSRVRKPTRRAIESLETSRRNTRRQTTLASSPTVETPNPGAKDTKHKVTKKPIKKTRTSKRMANSNQRKDATSLDRDVDINVAAKLLVDLAVEALSPGFKLPPNHREILKKLREDFYKSRNQANYDAELPVDTSSKSDDADVADEDTSAGPEITLTSPAPLTTGTTEVGILSNQKISDIKVNSDGWVDTGRVNSQGEEITLIPDNYHPHFAANSYGYEGLPWPPVRARSTQQAEADYSHGFPPLMGSRNVPAEALNPFTTENVQEEQARALANAPASAPPVKDKKPRARKRRQTEPAPADTNGEEAVSATATVQTPAPNGGRKSQRRRRQTVPAPAAPSSSSPSTPPTTATQAKSGRAGAVASPATESNKPKVQRLRLTLKPVKTASPGRVSVSAESLAMKSSPSPALSSAPSPVNSNKRRPRRG</sequence>
<feature type="compositionally biased region" description="Polar residues" evidence="1">
    <location>
        <begin position="166"/>
        <end position="177"/>
    </location>
</feature>
<feature type="region of interest" description="Disordered" evidence="1">
    <location>
        <begin position="1"/>
        <end position="249"/>
    </location>
</feature>
<evidence type="ECO:0000256" key="1">
    <source>
        <dbReference type="SAM" id="MobiDB-lite"/>
    </source>
</evidence>
<feature type="compositionally biased region" description="Polar residues" evidence="1">
    <location>
        <begin position="92"/>
        <end position="113"/>
    </location>
</feature>
<evidence type="ECO:0000313" key="2">
    <source>
        <dbReference type="EMBL" id="KAJ5340810.1"/>
    </source>
</evidence>
<feature type="compositionally biased region" description="Basic and acidic residues" evidence="1">
    <location>
        <begin position="186"/>
        <end position="195"/>
    </location>
</feature>
<feature type="compositionally biased region" description="Polar residues" evidence="1">
    <location>
        <begin position="68"/>
        <end position="79"/>
    </location>
</feature>
<proteinExistence type="predicted"/>